<sequence>MSTPSLERAATYSKTESLTIGDKTCGVVAYVMRRKDCAKGVIYNILATESEEDTSKRLANRPDPMVLQARRLGKPNTAIIVFEGDKSPTCLLLRGEIPLLPS</sequence>
<comment type="caution">
    <text evidence="1">The sequence shown here is derived from an EMBL/GenBank/DDBJ whole genome shotgun (WGS) entry which is preliminary data.</text>
</comment>
<name>A0A9J6G0E1_HAELO</name>
<evidence type="ECO:0000313" key="1">
    <source>
        <dbReference type="EMBL" id="KAH9371886.1"/>
    </source>
</evidence>
<protein>
    <submittedName>
        <fullName evidence="1">Uncharacterized protein</fullName>
    </submittedName>
</protein>
<gene>
    <name evidence="1" type="ORF">HPB48_019330</name>
</gene>
<dbReference type="AlphaFoldDB" id="A0A9J6G0E1"/>
<organism evidence="1 2">
    <name type="scientific">Haemaphysalis longicornis</name>
    <name type="common">Bush tick</name>
    <dbReference type="NCBI Taxonomy" id="44386"/>
    <lineage>
        <taxon>Eukaryota</taxon>
        <taxon>Metazoa</taxon>
        <taxon>Ecdysozoa</taxon>
        <taxon>Arthropoda</taxon>
        <taxon>Chelicerata</taxon>
        <taxon>Arachnida</taxon>
        <taxon>Acari</taxon>
        <taxon>Parasitiformes</taxon>
        <taxon>Ixodida</taxon>
        <taxon>Ixodoidea</taxon>
        <taxon>Ixodidae</taxon>
        <taxon>Haemaphysalinae</taxon>
        <taxon>Haemaphysalis</taxon>
    </lineage>
</organism>
<evidence type="ECO:0000313" key="2">
    <source>
        <dbReference type="Proteomes" id="UP000821853"/>
    </source>
</evidence>
<keyword evidence="2" id="KW-1185">Reference proteome</keyword>
<proteinExistence type="predicted"/>
<reference evidence="1 2" key="1">
    <citation type="journal article" date="2020" name="Cell">
        <title>Large-Scale Comparative Analyses of Tick Genomes Elucidate Their Genetic Diversity and Vector Capacities.</title>
        <authorList>
            <consortium name="Tick Genome and Microbiome Consortium (TIGMIC)"/>
            <person name="Jia N."/>
            <person name="Wang J."/>
            <person name="Shi W."/>
            <person name="Du L."/>
            <person name="Sun Y."/>
            <person name="Zhan W."/>
            <person name="Jiang J.F."/>
            <person name="Wang Q."/>
            <person name="Zhang B."/>
            <person name="Ji P."/>
            <person name="Bell-Sakyi L."/>
            <person name="Cui X.M."/>
            <person name="Yuan T.T."/>
            <person name="Jiang B.G."/>
            <person name="Yang W.F."/>
            <person name="Lam T.T."/>
            <person name="Chang Q.C."/>
            <person name="Ding S.J."/>
            <person name="Wang X.J."/>
            <person name="Zhu J.G."/>
            <person name="Ruan X.D."/>
            <person name="Zhao L."/>
            <person name="Wei J.T."/>
            <person name="Ye R.Z."/>
            <person name="Que T.C."/>
            <person name="Du C.H."/>
            <person name="Zhou Y.H."/>
            <person name="Cheng J.X."/>
            <person name="Dai P.F."/>
            <person name="Guo W.B."/>
            <person name="Han X.H."/>
            <person name="Huang E.J."/>
            <person name="Li L.F."/>
            <person name="Wei W."/>
            <person name="Gao Y.C."/>
            <person name="Liu J.Z."/>
            <person name="Shao H.Z."/>
            <person name="Wang X."/>
            <person name="Wang C.C."/>
            <person name="Yang T.C."/>
            <person name="Huo Q.B."/>
            <person name="Li W."/>
            <person name="Chen H.Y."/>
            <person name="Chen S.E."/>
            <person name="Zhou L.G."/>
            <person name="Ni X.B."/>
            <person name="Tian J.H."/>
            <person name="Sheng Y."/>
            <person name="Liu T."/>
            <person name="Pan Y.S."/>
            <person name="Xia L.Y."/>
            <person name="Li J."/>
            <person name="Zhao F."/>
            <person name="Cao W.C."/>
        </authorList>
    </citation>
    <scope>NUCLEOTIDE SEQUENCE [LARGE SCALE GENOMIC DNA]</scope>
    <source>
        <strain evidence="1">HaeL-2018</strain>
    </source>
</reference>
<dbReference type="Proteomes" id="UP000821853">
    <property type="component" value="Chromosome 3"/>
</dbReference>
<accession>A0A9J6G0E1</accession>
<dbReference type="EMBL" id="JABSTR010000005">
    <property type="protein sequence ID" value="KAH9371886.1"/>
    <property type="molecule type" value="Genomic_DNA"/>
</dbReference>
<dbReference type="VEuPathDB" id="VectorBase:HLOH_059999"/>